<sequence>MNDKKNTSEGKTLADDNVSNNAHYSKDGKITREDDRDRNKSMDDWNAEQNRSGRNK</sequence>
<protein>
    <submittedName>
        <fullName evidence="2">Uncharacterized protein</fullName>
    </submittedName>
</protein>
<dbReference type="Proteomes" id="UP001597480">
    <property type="component" value="Unassembled WGS sequence"/>
</dbReference>
<feature type="compositionally biased region" description="Basic and acidic residues" evidence="1">
    <location>
        <begin position="24"/>
        <end position="43"/>
    </location>
</feature>
<organism evidence="2 3">
    <name type="scientific">Flavobacterium suzhouense</name>
    <dbReference type="NCBI Taxonomy" id="1529638"/>
    <lineage>
        <taxon>Bacteria</taxon>
        <taxon>Pseudomonadati</taxon>
        <taxon>Bacteroidota</taxon>
        <taxon>Flavobacteriia</taxon>
        <taxon>Flavobacteriales</taxon>
        <taxon>Flavobacteriaceae</taxon>
        <taxon>Flavobacterium</taxon>
    </lineage>
</organism>
<feature type="compositionally biased region" description="Basic and acidic residues" evidence="1">
    <location>
        <begin position="1"/>
        <end position="14"/>
    </location>
</feature>
<name>A0ABW5NXB4_9FLAO</name>
<evidence type="ECO:0000313" key="3">
    <source>
        <dbReference type="Proteomes" id="UP001597480"/>
    </source>
</evidence>
<comment type="caution">
    <text evidence="2">The sequence shown here is derived from an EMBL/GenBank/DDBJ whole genome shotgun (WGS) entry which is preliminary data.</text>
</comment>
<keyword evidence="3" id="KW-1185">Reference proteome</keyword>
<feature type="compositionally biased region" description="Polar residues" evidence="1">
    <location>
        <begin position="47"/>
        <end position="56"/>
    </location>
</feature>
<dbReference type="EMBL" id="JBHUMD010000029">
    <property type="protein sequence ID" value="MFD2603468.1"/>
    <property type="molecule type" value="Genomic_DNA"/>
</dbReference>
<evidence type="ECO:0000256" key="1">
    <source>
        <dbReference type="SAM" id="MobiDB-lite"/>
    </source>
</evidence>
<accession>A0ABW5NXB4</accession>
<evidence type="ECO:0000313" key="2">
    <source>
        <dbReference type="EMBL" id="MFD2603468.1"/>
    </source>
</evidence>
<feature type="region of interest" description="Disordered" evidence="1">
    <location>
        <begin position="1"/>
        <end position="56"/>
    </location>
</feature>
<gene>
    <name evidence="2" type="ORF">ACFSR3_15495</name>
</gene>
<dbReference type="RefSeq" id="WP_379822266.1">
    <property type="nucleotide sequence ID" value="NZ_JBHUMD010000029.1"/>
</dbReference>
<proteinExistence type="predicted"/>
<reference evidence="3" key="1">
    <citation type="journal article" date="2019" name="Int. J. Syst. Evol. Microbiol.">
        <title>The Global Catalogue of Microorganisms (GCM) 10K type strain sequencing project: providing services to taxonomists for standard genome sequencing and annotation.</title>
        <authorList>
            <consortium name="The Broad Institute Genomics Platform"/>
            <consortium name="The Broad Institute Genome Sequencing Center for Infectious Disease"/>
            <person name="Wu L."/>
            <person name="Ma J."/>
        </authorList>
    </citation>
    <scope>NUCLEOTIDE SEQUENCE [LARGE SCALE GENOMIC DNA]</scope>
    <source>
        <strain evidence="3">KCTC 42107</strain>
    </source>
</reference>